<dbReference type="InterPro" id="IPR036396">
    <property type="entry name" value="Cyt_P450_sf"/>
</dbReference>
<evidence type="ECO:0000313" key="1">
    <source>
        <dbReference type="EMBL" id="KAG9234834.1"/>
    </source>
</evidence>
<dbReference type="Gene3D" id="1.10.630.10">
    <property type="entry name" value="Cytochrome P450"/>
    <property type="match status" value="1"/>
</dbReference>
<protein>
    <submittedName>
        <fullName evidence="1">Uncharacterized protein</fullName>
    </submittedName>
</protein>
<keyword evidence="2" id="KW-1185">Reference proteome</keyword>
<reference evidence="1" key="1">
    <citation type="journal article" date="2021" name="IMA Fungus">
        <title>Genomic characterization of three marine fungi, including Emericellopsis atlantica sp. nov. with signatures of a generalist lifestyle and marine biomass degradation.</title>
        <authorList>
            <person name="Hagestad O.C."/>
            <person name="Hou L."/>
            <person name="Andersen J.H."/>
            <person name="Hansen E.H."/>
            <person name="Altermark B."/>
            <person name="Li C."/>
            <person name="Kuhnert E."/>
            <person name="Cox R.J."/>
            <person name="Crous P.W."/>
            <person name="Spatafora J.W."/>
            <person name="Lail K."/>
            <person name="Amirebrahimi M."/>
            <person name="Lipzen A."/>
            <person name="Pangilinan J."/>
            <person name="Andreopoulos W."/>
            <person name="Hayes R.D."/>
            <person name="Ng V."/>
            <person name="Grigoriev I.V."/>
            <person name="Jackson S.A."/>
            <person name="Sutton T.D.S."/>
            <person name="Dobson A.D.W."/>
            <person name="Rama T."/>
        </authorList>
    </citation>
    <scope>NUCLEOTIDE SEQUENCE</scope>
    <source>
        <strain evidence="1">TRa018bII</strain>
    </source>
</reference>
<feature type="non-terminal residue" evidence="1">
    <location>
        <position position="1"/>
    </location>
</feature>
<dbReference type="GO" id="GO:0005506">
    <property type="term" value="F:iron ion binding"/>
    <property type="evidence" value="ECO:0007669"/>
    <property type="project" value="InterPro"/>
</dbReference>
<name>A0A9P7YJG0_9HELO</name>
<evidence type="ECO:0000313" key="2">
    <source>
        <dbReference type="Proteomes" id="UP000824998"/>
    </source>
</evidence>
<sequence length="60" mass="6756">ISFSLYRLCLHPQYQQPLHNEISADSAKDLFASTNNSTPLLDSFLKETAKVHPLENGQLL</sequence>
<dbReference type="EMBL" id="MU251450">
    <property type="protein sequence ID" value="KAG9234834.1"/>
    <property type="molecule type" value="Genomic_DNA"/>
</dbReference>
<dbReference type="Proteomes" id="UP000824998">
    <property type="component" value="Unassembled WGS sequence"/>
</dbReference>
<dbReference type="AlphaFoldDB" id="A0A9P7YJG0"/>
<proteinExistence type="predicted"/>
<organism evidence="1 2">
    <name type="scientific">Amylocarpus encephaloides</name>
    <dbReference type="NCBI Taxonomy" id="45428"/>
    <lineage>
        <taxon>Eukaryota</taxon>
        <taxon>Fungi</taxon>
        <taxon>Dikarya</taxon>
        <taxon>Ascomycota</taxon>
        <taxon>Pezizomycotina</taxon>
        <taxon>Leotiomycetes</taxon>
        <taxon>Helotiales</taxon>
        <taxon>Helotiales incertae sedis</taxon>
        <taxon>Amylocarpus</taxon>
    </lineage>
</organism>
<dbReference type="OrthoDB" id="1844152at2759"/>
<dbReference type="SUPFAM" id="SSF48264">
    <property type="entry name" value="Cytochrome P450"/>
    <property type="match status" value="1"/>
</dbReference>
<accession>A0A9P7YJG0</accession>
<dbReference type="GO" id="GO:0004497">
    <property type="term" value="F:monooxygenase activity"/>
    <property type="evidence" value="ECO:0007669"/>
    <property type="project" value="InterPro"/>
</dbReference>
<gene>
    <name evidence="1" type="ORF">BJ875DRAFT_375562</name>
</gene>
<dbReference type="GO" id="GO:0020037">
    <property type="term" value="F:heme binding"/>
    <property type="evidence" value="ECO:0007669"/>
    <property type="project" value="InterPro"/>
</dbReference>
<dbReference type="GO" id="GO:0016705">
    <property type="term" value="F:oxidoreductase activity, acting on paired donors, with incorporation or reduction of molecular oxygen"/>
    <property type="evidence" value="ECO:0007669"/>
    <property type="project" value="InterPro"/>
</dbReference>
<comment type="caution">
    <text evidence="1">The sequence shown here is derived from an EMBL/GenBank/DDBJ whole genome shotgun (WGS) entry which is preliminary data.</text>
</comment>